<gene>
    <name evidence="2" type="ORF">Tco_1042662</name>
</gene>
<dbReference type="EMBL" id="BQNB010018577">
    <property type="protein sequence ID" value="GJT75937.1"/>
    <property type="molecule type" value="Genomic_DNA"/>
</dbReference>
<name>A0ABQ5GM27_9ASTR</name>
<feature type="compositionally biased region" description="Gly residues" evidence="1">
    <location>
        <begin position="27"/>
        <end position="39"/>
    </location>
</feature>
<organism evidence="2 3">
    <name type="scientific">Tanacetum coccineum</name>
    <dbReference type="NCBI Taxonomy" id="301880"/>
    <lineage>
        <taxon>Eukaryota</taxon>
        <taxon>Viridiplantae</taxon>
        <taxon>Streptophyta</taxon>
        <taxon>Embryophyta</taxon>
        <taxon>Tracheophyta</taxon>
        <taxon>Spermatophyta</taxon>
        <taxon>Magnoliopsida</taxon>
        <taxon>eudicotyledons</taxon>
        <taxon>Gunneridae</taxon>
        <taxon>Pentapetalae</taxon>
        <taxon>asterids</taxon>
        <taxon>campanulids</taxon>
        <taxon>Asterales</taxon>
        <taxon>Asteraceae</taxon>
        <taxon>Asteroideae</taxon>
        <taxon>Anthemideae</taxon>
        <taxon>Anthemidinae</taxon>
        <taxon>Tanacetum</taxon>
    </lineage>
</organism>
<comment type="caution">
    <text evidence="2">The sequence shown here is derived from an EMBL/GenBank/DDBJ whole genome shotgun (WGS) entry which is preliminary data.</text>
</comment>
<evidence type="ECO:0000313" key="2">
    <source>
        <dbReference type="EMBL" id="GJT75937.1"/>
    </source>
</evidence>
<protein>
    <submittedName>
        <fullName evidence="2">Uncharacterized protein</fullName>
    </submittedName>
</protein>
<keyword evidence="3" id="KW-1185">Reference proteome</keyword>
<proteinExistence type="predicted"/>
<evidence type="ECO:0000256" key="1">
    <source>
        <dbReference type="SAM" id="MobiDB-lite"/>
    </source>
</evidence>
<evidence type="ECO:0000313" key="3">
    <source>
        <dbReference type="Proteomes" id="UP001151760"/>
    </source>
</evidence>
<reference evidence="2" key="2">
    <citation type="submission" date="2022-01" db="EMBL/GenBank/DDBJ databases">
        <authorList>
            <person name="Yamashiro T."/>
            <person name="Shiraishi A."/>
            <person name="Satake H."/>
            <person name="Nakayama K."/>
        </authorList>
    </citation>
    <scope>NUCLEOTIDE SEQUENCE</scope>
</reference>
<dbReference type="Proteomes" id="UP001151760">
    <property type="component" value="Unassembled WGS sequence"/>
</dbReference>
<accession>A0ABQ5GM27</accession>
<sequence>MMSKPCHQQRDDLLNSLASDWQADTVGAGGDTTTGGGGVVSDLHHLRVGPTDDDGEGATDDSGSTIVWGMGASGVSMRASGASGSECMTHEVDSSMLSVSELEK</sequence>
<reference evidence="2" key="1">
    <citation type="journal article" date="2022" name="Int. J. Mol. Sci.">
        <title>Draft Genome of Tanacetum Coccineum: Genomic Comparison of Closely Related Tanacetum-Family Plants.</title>
        <authorList>
            <person name="Yamashiro T."/>
            <person name="Shiraishi A."/>
            <person name="Nakayama K."/>
            <person name="Satake H."/>
        </authorList>
    </citation>
    <scope>NUCLEOTIDE SEQUENCE</scope>
</reference>
<feature type="region of interest" description="Disordered" evidence="1">
    <location>
        <begin position="23"/>
        <end position="64"/>
    </location>
</feature>
<feature type="region of interest" description="Disordered" evidence="1">
    <location>
        <begin position="78"/>
        <end position="104"/>
    </location>
</feature>